<protein>
    <submittedName>
        <fullName evidence="1">Uncharacterized protein</fullName>
    </submittedName>
</protein>
<dbReference type="EMBL" id="CM042011">
    <property type="protein sequence ID" value="KAI3764930.1"/>
    <property type="molecule type" value="Genomic_DNA"/>
</dbReference>
<sequence>MIMVKRLEFQGKKGSRIAYDTSGSLETNNDVRIQPNTLYLASIITGVTVANHPTTTVIMDVKVAQPTTVYPSQQPFTHDHILPLSHLDTDRNMNVPFRYVRAYAAADHQKADPFNVITTALSAALVKFYQYTGSLHRRDSDGRFELHCTVGSGVPVIPATVDFPLSSVNYLDDVDEEFIELLVPNPDQEARLTHVLILQVTRFSCGGYTLGAAVHHVLSDGIGATLFFNAMAELARGASEVKVEPVWDRSKLLGPREPARTEFPIEEFLSLDKDFVPYSGLNEDVVRDICNVKDEWLDRFKIFLQEKSGSSFTTFEALGAVLWQARVKASKVPRDENVKYAYAVNIRRVIQPPLPAGYFGNGCVPMYAQTTAGDLMDKPIWETAELIKKSKRNVRDEYVHSFIDFQELNYEKGINAGKWVSAVTDWRHLGHSTVDFGWGGPVTVIPLSRNLLGSSEPCFFLPYSAATQGKKDGFKVLLYLRKDAVVGFRGEMEKFMKMEFV</sequence>
<keyword evidence="2" id="KW-1185">Reference proteome</keyword>
<reference evidence="1 2" key="2">
    <citation type="journal article" date="2022" name="Mol. Ecol. Resour.">
        <title>The genomes of chicory, endive, great burdock and yacon provide insights into Asteraceae paleo-polyploidization history and plant inulin production.</title>
        <authorList>
            <person name="Fan W."/>
            <person name="Wang S."/>
            <person name="Wang H."/>
            <person name="Wang A."/>
            <person name="Jiang F."/>
            <person name="Liu H."/>
            <person name="Zhao H."/>
            <person name="Xu D."/>
            <person name="Zhang Y."/>
        </authorList>
    </citation>
    <scope>NUCLEOTIDE SEQUENCE [LARGE SCALE GENOMIC DNA]</scope>
    <source>
        <strain evidence="2">cv. Punajuju</strain>
        <tissue evidence="1">Leaves</tissue>
    </source>
</reference>
<comment type="caution">
    <text evidence="1">The sequence shown here is derived from an EMBL/GenBank/DDBJ whole genome shotgun (WGS) entry which is preliminary data.</text>
</comment>
<organism evidence="1 2">
    <name type="scientific">Cichorium intybus</name>
    <name type="common">Chicory</name>
    <dbReference type="NCBI Taxonomy" id="13427"/>
    <lineage>
        <taxon>Eukaryota</taxon>
        <taxon>Viridiplantae</taxon>
        <taxon>Streptophyta</taxon>
        <taxon>Embryophyta</taxon>
        <taxon>Tracheophyta</taxon>
        <taxon>Spermatophyta</taxon>
        <taxon>Magnoliopsida</taxon>
        <taxon>eudicotyledons</taxon>
        <taxon>Gunneridae</taxon>
        <taxon>Pentapetalae</taxon>
        <taxon>asterids</taxon>
        <taxon>campanulids</taxon>
        <taxon>Asterales</taxon>
        <taxon>Asteraceae</taxon>
        <taxon>Cichorioideae</taxon>
        <taxon>Cichorieae</taxon>
        <taxon>Cichoriinae</taxon>
        <taxon>Cichorium</taxon>
    </lineage>
</organism>
<dbReference type="Proteomes" id="UP001055811">
    <property type="component" value="Linkage Group LG03"/>
</dbReference>
<evidence type="ECO:0000313" key="2">
    <source>
        <dbReference type="Proteomes" id="UP001055811"/>
    </source>
</evidence>
<name>A0ACB9F213_CICIN</name>
<proteinExistence type="predicted"/>
<gene>
    <name evidence="1" type="ORF">L2E82_14947</name>
</gene>
<reference evidence="2" key="1">
    <citation type="journal article" date="2022" name="Mol. Ecol. Resour.">
        <title>The genomes of chicory, endive, great burdock and yacon provide insights into Asteraceae palaeo-polyploidization history and plant inulin production.</title>
        <authorList>
            <person name="Fan W."/>
            <person name="Wang S."/>
            <person name="Wang H."/>
            <person name="Wang A."/>
            <person name="Jiang F."/>
            <person name="Liu H."/>
            <person name="Zhao H."/>
            <person name="Xu D."/>
            <person name="Zhang Y."/>
        </authorList>
    </citation>
    <scope>NUCLEOTIDE SEQUENCE [LARGE SCALE GENOMIC DNA]</scope>
    <source>
        <strain evidence="2">cv. Punajuju</strain>
    </source>
</reference>
<accession>A0ACB9F213</accession>
<evidence type="ECO:0000313" key="1">
    <source>
        <dbReference type="EMBL" id="KAI3764930.1"/>
    </source>
</evidence>